<evidence type="ECO:0000256" key="2">
    <source>
        <dbReference type="ARBA" id="ARBA00023203"/>
    </source>
</evidence>
<reference evidence="5" key="1">
    <citation type="journal article" date="2020" name="J. Eukaryot. Microbiol.">
        <title>De novo Sequencing, Assembly and Annotation of the Transcriptome for the Free-Living Testate Amoeba Arcella intermedia.</title>
        <authorList>
            <person name="Ribeiro G.M."/>
            <person name="Porfirio-Sousa A.L."/>
            <person name="Maurer-Alcala X.X."/>
            <person name="Katz L.A."/>
            <person name="Lahr D.J.G."/>
        </authorList>
    </citation>
    <scope>NUCLEOTIDE SEQUENCE</scope>
</reference>
<sequence>MQRNIVLETLEKDVADGVALHGLLEVLANETIHPPPRKNCRMKLQKVENISISLNYIKSKGIKLVGIGAEDIHDGKSNLILGLIWTLILRFQIVGQDDPMDSAKQALLDWCNRVLNPQGIEVKNFKSDWQDGRAFCGLCNALQENAIDLGACPPDTAESNLNLAFHTAEQLFSFPKVLDAIDVIENPDDLSNMTYISYFRGFLAANTACAAKSYAEGLGLREATTNKEASFIVYACNEEGEKATRGGANIRCYLRDEHDKDVCKVLIFDNRNGSYTCKYVPTIPGPATLLVQIGKDPIQEAPFHPTVKPGEPDPKHCVCSGPGIEGGVAGEPVSFFIQTKDSTGSNVPNGGANIVATLEDPHGKIPVDIVDNQDGTYTATYVPRTADNIKLSVIVNTQFLGSGHAQNSPFTVRIDPGPPTAQNTFAFGPGTEGAEAGVPSVITVQTRDAFGNNLNYGGAPIQANIAITPAFTSSTSPTHLAISPIDNQDGTYTLEYTPEVAGNYLVSIELAETPISNSPIDVTILPGAPNLLSFSWDGLELDADGRRVVVAGEEDSFVITARDGFGNQLNGGGLDVQGVVSGGDVQVNTIDNGNGTYTLAYVPEKTGLYTCSVEVGGQKIGGASNPFPFMVIPASPSAEHTVAYGNGVEKAQIGKDNVFTVETRDRFDNPLTEGGADVGGQLSIDGDAPVGLEVRDNGDGTYSCSYPGVTKAGIYSLVPTLAGVPVKGAPFELEVAPGDISVDNTSIEFPDVNIAGLQGPIIVLRDEQLNSKNRGGDEVKAEIKRKTRLPPVKAQHKEDGSFEVIYPPNLKGKYDASITVNGHEAPGGPWEIDVDGAGFGEQHIEEAERLFGNNSNALLRLLKGASEAERDKILKEISALASL</sequence>
<dbReference type="SUPFAM" id="SSF47576">
    <property type="entry name" value="Calponin-homology domain, CH-domain"/>
    <property type="match status" value="1"/>
</dbReference>
<dbReference type="PANTHER" id="PTHR38537:SF8">
    <property type="entry name" value="FILAMIN-A"/>
    <property type="match status" value="1"/>
</dbReference>
<dbReference type="InterPro" id="IPR036872">
    <property type="entry name" value="CH_dom_sf"/>
</dbReference>
<dbReference type="InterPro" id="IPR017868">
    <property type="entry name" value="Filamin/ABP280_repeat-like"/>
</dbReference>
<evidence type="ECO:0000256" key="1">
    <source>
        <dbReference type="ARBA" id="ARBA00022737"/>
    </source>
</evidence>
<dbReference type="Gene3D" id="2.60.40.10">
    <property type="entry name" value="Immunoglobulins"/>
    <property type="match status" value="6"/>
</dbReference>
<dbReference type="Gene3D" id="1.10.418.10">
    <property type="entry name" value="Calponin-like domain"/>
    <property type="match status" value="2"/>
</dbReference>
<feature type="domain" description="Calponin-homology (CH)" evidence="4">
    <location>
        <begin position="1"/>
        <end position="92"/>
    </location>
</feature>
<feature type="repeat" description="Filamin" evidence="3">
    <location>
        <begin position="633"/>
        <end position="735"/>
    </location>
</feature>
<dbReference type="InterPro" id="IPR001589">
    <property type="entry name" value="Actinin_actin-bd_CS"/>
</dbReference>
<dbReference type="Pfam" id="PF00630">
    <property type="entry name" value="Filamin"/>
    <property type="match status" value="5"/>
</dbReference>
<dbReference type="InterPro" id="IPR013783">
    <property type="entry name" value="Ig-like_fold"/>
</dbReference>
<feature type="repeat" description="Filamin" evidence="3">
    <location>
        <begin position="416"/>
        <end position="524"/>
    </location>
</feature>
<evidence type="ECO:0000256" key="3">
    <source>
        <dbReference type="PROSITE-ProRule" id="PRU00087"/>
    </source>
</evidence>
<keyword evidence="2" id="KW-0009">Actin-binding</keyword>
<dbReference type="SMART" id="SM00033">
    <property type="entry name" value="CH"/>
    <property type="match status" value="2"/>
</dbReference>
<accession>A0A6B2KXF2</accession>
<feature type="repeat" description="Filamin" evidence="3">
    <location>
        <begin position="205"/>
        <end position="307"/>
    </location>
</feature>
<feature type="domain" description="Calponin-homology (CH)" evidence="4">
    <location>
        <begin position="101"/>
        <end position="204"/>
    </location>
</feature>
<dbReference type="InterPro" id="IPR044801">
    <property type="entry name" value="Filamin"/>
</dbReference>
<dbReference type="InterPro" id="IPR001298">
    <property type="entry name" value="Filamin/ABP280_rpt"/>
</dbReference>
<organism evidence="5">
    <name type="scientific">Arcella intermedia</name>
    <dbReference type="NCBI Taxonomy" id="1963864"/>
    <lineage>
        <taxon>Eukaryota</taxon>
        <taxon>Amoebozoa</taxon>
        <taxon>Tubulinea</taxon>
        <taxon>Elardia</taxon>
        <taxon>Arcellinida</taxon>
        <taxon>Sphaerothecina</taxon>
        <taxon>Arcellidae</taxon>
        <taxon>Arcella</taxon>
    </lineage>
</organism>
<dbReference type="InterPro" id="IPR014756">
    <property type="entry name" value="Ig_E-set"/>
</dbReference>
<feature type="repeat" description="Filamin" evidence="3">
    <location>
        <begin position="309"/>
        <end position="414"/>
    </location>
</feature>
<dbReference type="AlphaFoldDB" id="A0A6B2KXF2"/>
<dbReference type="GO" id="GO:0051015">
    <property type="term" value="F:actin filament binding"/>
    <property type="evidence" value="ECO:0007669"/>
    <property type="project" value="InterPro"/>
</dbReference>
<dbReference type="InterPro" id="IPR001715">
    <property type="entry name" value="CH_dom"/>
</dbReference>
<dbReference type="PROSITE" id="PS50021">
    <property type="entry name" value="CH"/>
    <property type="match status" value="2"/>
</dbReference>
<feature type="repeat" description="Filamin" evidence="3">
    <location>
        <begin position="538"/>
        <end position="631"/>
    </location>
</feature>
<evidence type="ECO:0000313" key="5">
    <source>
        <dbReference type="EMBL" id="NDV29419.1"/>
    </source>
</evidence>
<evidence type="ECO:0000259" key="4">
    <source>
        <dbReference type="PROSITE" id="PS50021"/>
    </source>
</evidence>
<keyword evidence="1" id="KW-0677">Repeat</keyword>
<dbReference type="PROSITE" id="PS50194">
    <property type="entry name" value="FILAMIN_REPEAT"/>
    <property type="match status" value="6"/>
</dbReference>
<dbReference type="GO" id="GO:0030036">
    <property type="term" value="P:actin cytoskeleton organization"/>
    <property type="evidence" value="ECO:0007669"/>
    <property type="project" value="InterPro"/>
</dbReference>
<name>A0A6B2KXF2_9EUKA</name>
<proteinExistence type="predicted"/>
<dbReference type="PROSITE" id="PS00020">
    <property type="entry name" value="ACTININ_2"/>
    <property type="match status" value="1"/>
</dbReference>
<dbReference type="Pfam" id="PF00307">
    <property type="entry name" value="CH"/>
    <property type="match status" value="2"/>
</dbReference>
<dbReference type="PANTHER" id="PTHR38537">
    <property type="entry name" value="JITTERBUG, ISOFORM N"/>
    <property type="match status" value="1"/>
</dbReference>
<dbReference type="EMBL" id="GIBP01000450">
    <property type="protein sequence ID" value="NDV29419.1"/>
    <property type="molecule type" value="Transcribed_RNA"/>
</dbReference>
<feature type="repeat" description="Filamin" evidence="3">
    <location>
        <begin position="769"/>
        <end position="834"/>
    </location>
</feature>
<dbReference type="SUPFAM" id="SSF81296">
    <property type="entry name" value="E set domains"/>
    <property type="match status" value="6"/>
</dbReference>
<protein>
    <recommendedName>
        <fullName evidence="4">Calponin-homology (CH) domain-containing protein</fullName>
    </recommendedName>
</protein>
<dbReference type="SMART" id="SM00557">
    <property type="entry name" value="IG_FLMN"/>
    <property type="match status" value="6"/>
</dbReference>